<evidence type="ECO:0000259" key="1">
    <source>
        <dbReference type="SMART" id="SM00860"/>
    </source>
</evidence>
<dbReference type="Gene3D" id="1.25.40.10">
    <property type="entry name" value="Tetratricopeptide repeat domain"/>
    <property type="match status" value="1"/>
</dbReference>
<evidence type="ECO:0000313" key="2">
    <source>
        <dbReference type="EMBL" id="KMT20846.1"/>
    </source>
</evidence>
<accession>A0A0J8FYZ6</accession>
<dbReference type="InterPro" id="IPR018958">
    <property type="entry name" value="Knr4/Smi1-like_dom"/>
</dbReference>
<name>A0A0J8FYZ6_CLOCY</name>
<dbReference type="RefSeq" id="WP_048571249.1">
    <property type="nucleotide sequence ID" value="NZ_LFVU01000028.1"/>
</dbReference>
<dbReference type="InterPro" id="IPR037883">
    <property type="entry name" value="Knr4/Smi1-like_sf"/>
</dbReference>
<dbReference type="PATRIC" id="fig|1121307.3.peg.441"/>
<organism evidence="2 3">
    <name type="scientific">Clostridium cylindrosporum DSM 605</name>
    <dbReference type="NCBI Taxonomy" id="1121307"/>
    <lineage>
        <taxon>Bacteria</taxon>
        <taxon>Bacillati</taxon>
        <taxon>Bacillota</taxon>
        <taxon>Clostridia</taxon>
        <taxon>Eubacteriales</taxon>
        <taxon>Clostridiaceae</taxon>
        <taxon>Clostridium</taxon>
    </lineage>
</organism>
<dbReference type="OrthoDB" id="2860275at2"/>
<dbReference type="Proteomes" id="UP000036756">
    <property type="component" value="Unassembled WGS sequence"/>
</dbReference>
<proteinExistence type="predicted"/>
<dbReference type="InterPro" id="IPR011990">
    <property type="entry name" value="TPR-like_helical_dom_sf"/>
</dbReference>
<feature type="domain" description="Knr4/Smi1-like" evidence="1">
    <location>
        <begin position="1"/>
        <end position="109"/>
    </location>
</feature>
<dbReference type="SUPFAM" id="SSF48452">
    <property type="entry name" value="TPR-like"/>
    <property type="match status" value="1"/>
</dbReference>
<dbReference type="Pfam" id="PF09346">
    <property type="entry name" value="SMI1_KNR4"/>
    <property type="match status" value="1"/>
</dbReference>
<dbReference type="SMART" id="SM00860">
    <property type="entry name" value="SMI1_KNR4"/>
    <property type="match status" value="1"/>
</dbReference>
<dbReference type="AlphaFoldDB" id="A0A0J8FYZ6"/>
<dbReference type="Gene3D" id="3.40.1580.10">
    <property type="entry name" value="SMI1/KNR4-like"/>
    <property type="match status" value="1"/>
</dbReference>
<evidence type="ECO:0000313" key="3">
    <source>
        <dbReference type="Proteomes" id="UP000036756"/>
    </source>
</evidence>
<keyword evidence="3" id="KW-1185">Reference proteome</keyword>
<dbReference type="STRING" id="1121307.CLCY_1c00800"/>
<dbReference type="EMBL" id="LFVU01000028">
    <property type="protein sequence ID" value="KMT20846.1"/>
    <property type="molecule type" value="Genomic_DNA"/>
</dbReference>
<comment type="caution">
    <text evidence="2">The sequence shown here is derived from an EMBL/GenBank/DDBJ whole genome shotgun (WGS) entry which is preliminary data.</text>
</comment>
<sequence>MNRFRFEKFEMKYGYFLPDDFKKFMAKFGGDCHFGSCNFDYVDNIINNLVRVYGKMDFHLFPFGSIGNGDYYCFYRYGENKDDYFVGIWLHETKNFIILCKTFKAFIYRCILDDYFSTIVSSDELGFEESVRLSKESIERCNILCSEYNFDMEKVKTIKNQIDYHRLMIEFDPKALQSLCYLGKHLINSNMEEAKEYLTRAKNICSFYTAPYYILGKHYLGKGINEGKTEILKGIKTSLILTGYSYWEEDYMDIPQDVHRNLAFYLSERDISFDNFIENALVMGRDPYSLILRLELAERLKKEGKYNEALREYANAIYCCDDNIICKDILREALNCTKEGGIMYLSKLIEQDIKLMK</sequence>
<reference evidence="2 3" key="1">
    <citation type="submission" date="2015-06" db="EMBL/GenBank/DDBJ databases">
        <title>Draft genome sequence of the purine-degrading Clostridium cylindrosporum HC-1 (DSM 605).</title>
        <authorList>
            <person name="Poehlein A."/>
            <person name="Schiel-Bengelsdorf B."/>
            <person name="Bengelsdorf F."/>
            <person name="Daniel R."/>
            <person name="Duerre P."/>
        </authorList>
    </citation>
    <scope>NUCLEOTIDE SEQUENCE [LARGE SCALE GENOMIC DNA]</scope>
    <source>
        <strain evidence="2 3">DSM 605</strain>
    </source>
</reference>
<dbReference type="SUPFAM" id="SSF160631">
    <property type="entry name" value="SMI1/KNR4-like"/>
    <property type="match status" value="1"/>
</dbReference>
<gene>
    <name evidence="2" type="ORF">CLCY_1c00800</name>
</gene>
<protein>
    <recommendedName>
        <fullName evidence="1">Knr4/Smi1-like domain-containing protein</fullName>
    </recommendedName>
</protein>